<feature type="transmembrane region" description="Helical" evidence="5">
    <location>
        <begin position="165"/>
        <end position="184"/>
    </location>
</feature>
<dbReference type="InterPro" id="IPR051415">
    <property type="entry name" value="LAAT-1"/>
</dbReference>
<keyword evidence="7" id="KW-1185">Reference proteome</keyword>
<evidence type="ECO:0000256" key="2">
    <source>
        <dbReference type="ARBA" id="ARBA00022692"/>
    </source>
</evidence>
<evidence type="ECO:0000313" key="7">
    <source>
        <dbReference type="Proteomes" id="UP000078561"/>
    </source>
</evidence>
<keyword evidence="2 5" id="KW-0812">Transmembrane</keyword>
<evidence type="ECO:0000313" key="6">
    <source>
        <dbReference type="EMBL" id="SAL95482.1"/>
    </source>
</evidence>
<dbReference type="Pfam" id="PF04193">
    <property type="entry name" value="PQ-loop"/>
    <property type="match status" value="2"/>
</dbReference>
<dbReference type="InParanoid" id="A0A163IUX0"/>
<dbReference type="PANTHER" id="PTHR16201">
    <property type="entry name" value="SEVEN TRANSMEMBRANE PROTEIN 1-RELATED"/>
    <property type="match status" value="1"/>
</dbReference>
<protein>
    <recommendedName>
        <fullName evidence="8">PQ-loop-domain-containing protein</fullName>
    </recommendedName>
</protein>
<dbReference type="SMART" id="SM00679">
    <property type="entry name" value="CTNS"/>
    <property type="match status" value="2"/>
</dbReference>
<name>A0A163IUX0_ABSGL</name>
<organism evidence="6">
    <name type="scientific">Absidia glauca</name>
    <name type="common">Pin mould</name>
    <dbReference type="NCBI Taxonomy" id="4829"/>
    <lineage>
        <taxon>Eukaryota</taxon>
        <taxon>Fungi</taxon>
        <taxon>Fungi incertae sedis</taxon>
        <taxon>Mucoromycota</taxon>
        <taxon>Mucoromycotina</taxon>
        <taxon>Mucoromycetes</taxon>
        <taxon>Mucorales</taxon>
        <taxon>Cunninghamellaceae</taxon>
        <taxon>Absidia</taxon>
    </lineage>
</organism>
<dbReference type="OrthoDB" id="407617at2759"/>
<evidence type="ECO:0000256" key="4">
    <source>
        <dbReference type="ARBA" id="ARBA00023136"/>
    </source>
</evidence>
<dbReference type="PANTHER" id="PTHR16201:SF37">
    <property type="entry name" value="PQ-LOOP REPEAT-CONTAINING PROTEIN"/>
    <property type="match status" value="1"/>
</dbReference>
<dbReference type="Gene3D" id="1.20.1280.290">
    <property type="match status" value="2"/>
</dbReference>
<comment type="subcellular location">
    <subcellularLocation>
        <location evidence="1">Membrane</location>
        <topology evidence="1">Multi-pass membrane protein</topology>
    </subcellularLocation>
</comment>
<feature type="transmembrane region" description="Helical" evidence="5">
    <location>
        <begin position="63"/>
        <end position="87"/>
    </location>
</feature>
<dbReference type="AlphaFoldDB" id="A0A163IUX0"/>
<keyword evidence="3 5" id="KW-1133">Transmembrane helix</keyword>
<dbReference type="EMBL" id="LT550334">
    <property type="protein sequence ID" value="SAL95482.1"/>
    <property type="molecule type" value="Genomic_DNA"/>
</dbReference>
<feature type="transmembrane region" description="Helical" evidence="5">
    <location>
        <begin position="99"/>
        <end position="121"/>
    </location>
</feature>
<feature type="transmembrane region" description="Helical" evidence="5">
    <location>
        <begin position="6"/>
        <end position="27"/>
    </location>
</feature>
<evidence type="ECO:0000256" key="1">
    <source>
        <dbReference type="ARBA" id="ARBA00004141"/>
    </source>
</evidence>
<sequence length="247" mass="28093">MVDRNLVEQVFSYFGLVLWSFQMAPQVYKNWKRGSTEGVSPYTMLIWMFSGMLLGNYNVGLRVAIPLIVQPQLFVLICAMCFGQELYYGRGWSKTASWAMYWVSLVVLAGIEVGLTFAYRLAEANGNSRAIEFFGVVPVVSILFGFLPQYWDIFKHRRVEGVSHVFLFMDFFGSVFSTISLGNYKLLHLVNYIGIAIFDVGIVILYYVFQWYNGNKGIKRGDDTTKEEVHWDIEASTVADLPAASKA</sequence>
<gene>
    <name evidence="6" type="primary">ABSGL_00811.1 scaffold 958</name>
</gene>
<evidence type="ECO:0008006" key="8">
    <source>
        <dbReference type="Google" id="ProtNLM"/>
    </source>
</evidence>
<dbReference type="FunCoup" id="A0A163IUX0">
    <property type="interactions" value="6"/>
</dbReference>
<keyword evidence="4 5" id="KW-0472">Membrane</keyword>
<dbReference type="Proteomes" id="UP000078561">
    <property type="component" value="Unassembled WGS sequence"/>
</dbReference>
<feature type="transmembrane region" description="Helical" evidence="5">
    <location>
        <begin position="39"/>
        <end position="57"/>
    </location>
</feature>
<feature type="transmembrane region" description="Helical" evidence="5">
    <location>
        <begin position="190"/>
        <end position="209"/>
    </location>
</feature>
<proteinExistence type="predicted"/>
<evidence type="ECO:0000256" key="5">
    <source>
        <dbReference type="SAM" id="Phobius"/>
    </source>
</evidence>
<accession>A0A163IUX0</accession>
<dbReference type="OMA" id="WRIRYRK"/>
<reference evidence="6" key="1">
    <citation type="submission" date="2016-04" db="EMBL/GenBank/DDBJ databases">
        <authorList>
            <person name="Evans L.H."/>
            <person name="Alamgir A."/>
            <person name="Owens N."/>
            <person name="Weber N.D."/>
            <person name="Virtaneva K."/>
            <person name="Barbian K."/>
            <person name="Babar A."/>
            <person name="Rosenke K."/>
        </authorList>
    </citation>
    <scope>NUCLEOTIDE SEQUENCE [LARGE SCALE GENOMIC DNA]</scope>
    <source>
        <strain evidence="6">CBS 101.48</strain>
    </source>
</reference>
<feature type="transmembrane region" description="Helical" evidence="5">
    <location>
        <begin position="133"/>
        <end position="153"/>
    </location>
</feature>
<dbReference type="GO" id="GO:0016020">
    <property type="term" value="C:membrane"/>
    <property type="evidence" value="ECO:0007669"/>
    <property type="project" value="UniProtKB-SubCell"/>
</dbReference>
<dbReference type="InterPro" id="IPR006603">
    <property type="entry name" value="PQ-loop_rpt"/>
</dbReference>
<evidence type="ECO:0000256" key="3">
    <source>
        <dbReference type="ARBA" id="ARBA00022989"/>
    </source>
</evidence>